<dbReference type="InterPro" id="IPR013217">
    <property type="entry name" value="Methyltransf_12"/>
</dbReference>
<dbReference type="Proteomes" id="UP000294856">
    <property type="component" value="Unassembled WGS sequence"/>
</dbReference>
<dbReference type="GO" id="GO:0008168">
    <property type="term" value="F:methyltransferase activity"/>
    <property type="evidence" value="ECO:0007669"/>
    <property type="project" value="UniProtKB-KW"/>
</dbReference>
<evidence type="ECO:0000313" key="2">
    <source>
        <dbReference type="EMBL" id="TCJ89610.1"/>
    </source>
</evidence>
<protein>
    <submittedName>
        <fullName evidence="2">Methyltransferase family protein</fullName>
    </submittedName>
</protein>
<gene>
    <name evidence="2" type="ORF">DFR71_6520</name>
</gene>
<dbReference type="STRING" id="1210063.GCA_001612665_05944"/>
<dbReference type="AlphaFoldDB" id="A0A4R1F7L9"/>
<keyword evidence="3" id="KW-1185">Reference proteome</keyword>
<organism evidence="2 3">
    <name type="scientific">Nocardia alba</name>
    <dbReference type="NCBI Taxonomy" id="225051"/>
    <lineage>
        <taxon>Bacteria</taxon>
        <taxon>Bacillati</taxon>
        <taxon>Actinomycetota</taxon>
        <taxon>Actinomycetes</taxon>
        <taxon>Mycobacteriales</taxon>
        <taxon>Nocardiaceae</taxon>
        <taxon>Nocardia</taxon>
    </lineage>
</organism>
<dbReference type="Gene3D" id="3.40.50.150">
    <property type="entry name" value="Vaccinia Virus protein VP39"/>
    <property type="match status" value="1"/>
</dbReference>
<comment type="caution">
    <text evidence="2">The sequence shown here is derived from an EMBL/GenBank/DDBJ whole genome shotgun (WGS) entry which is preliminary data.</text>
</comment>
<evidence type="ECO:0000259" key="1">
    <source>
        <dbReference type="Pfam" id="PF08242"/>
    </source>
</evidence>
<evidence type="ECO:0000313" key="3">
    <source>
        <dbReference type="Proteomes" id="UP000294856"/>
    </source>
</evidence>
<dbReference type="SUPFAM" id="SSF53335">
    <property type="entry name" value="S-adenosyl-L-methionine-dependent methyltransferases"/>
    <property type="match status" value="1"/>
</dbReference>
<feature type="domain" description="Methyltransferase type 12" evidence="1">
    <location>
        <begin position="85"/>
        <end position="181"/>
    </location>
</feature>
<dbReference type="GO" id="GO:0032259">
    <property type="term" value="P:methylation"/>
    <property type="evidence" value="ECO:0007669"/>
    <property type="project" value="UniProtKB-KW"/>
</dbReference>
<accession>A0A4R1F7L9</accession>
<sequence>MCGAALALVLANISSSKGHAVLEAEAIADNRANWDDRADVHARSRMYDVDAFLTDADTISTVVRNDLAVLGPHLPESGIRGRSLLHLQCHIGTDTVSWARLGAVEVHGLDLSPNSLRHAARIAEADGRDITWVEGDARFASTVLDRRFDTIVTSTGTIVWLPELTAWARSIHDLLEPGGVFVIRDDHPILGAMQYEPWEIDDDYLGGGGARSYSDSGTYTEESEGQIAHTANHEWHHDLEEIVTALLGAGLVIEALRELPYMDWRAFADLVPCEQGWTLPESAPRIPLNFAVVARRPRH</sequence>
<reference evidence="2 3" key="1">
    <citation type="submission" date="2019-03" db="EMBL/GenBank/DDBJ databases">
        <title>Genomic Encyclopedia of Type Strains, Phase IV (KMG-IV): sequencing the most valuable type-strain genomes for metagenomic binning, comparative biology and taxonomic classification.</title>
        <authorList>
            <person name="Goeker M."/>
        </authorList>
    </citation>
    <scope>NUCLEOTIDE SEQUENCE [LARGE SCALE GENOMIC DNA]</scope>
    <source>
        <strain evidence="2 3">DSM 44684</strain>
    </source>
</reference>
<name>A0A4R1F7L9_9NOCA</name>
<dbReference type="InterPro" id="IPR029063">
    <property type="entry name" value="SAM-dependent_MTases_sf"/>
</dbReference>
<dbReference type="Pfam" id="PF08242">
    <property type="entry name" value="Methyltransf_12"/>
    <property type="match status" value="1"/>
</dbReference>
<dbReference type="EMBL" id="SMFR01000010">
    <property type="protein sequence ID" value="TCJ89610.1"/>
    <property type="molecule type" value="Genomic_DNA"/>
</dbReference>
<keyword evidence="2" id="KW-0808">Transferase</keyword>
<dbReference type="CDD" id="cd02440">
    <property type="entry name" value="AdoMet_MTases"/>
    <property type="match status" value="1"/>
</dbReference>
<keyword evidence="2" id="KW-0489">Methyltransferase</keyword>
<proteinExistence type="predicted"/>